<dbReference type="InterPro" id="IPR027417">
    <property type="entry name" value="P-loop_NTPase"/>
</dbReference>
<dbReference type="SUPFAM" id="SSF52540">
    <property type="entry name" value="P-loop containing nucleoside triphosphate hydrolases"/>
    <property type="match status" value="1"/>
</dbReference>
<feature type="repeat" description="TPR" evidence="3">
    <location>
        <begin position="480"/>
        <end position="513"/>
    </location>
</feature>
<dbReference type="InterPro" id="IPR056681">
    <property type="entry name" value="DUF7779"/>
</dbReference>
<keyword evidence="1" id="KW-0677">Repeat</keyword>
<evidence type="ECO:0000256" key="2">
    <source>
        <dbReference type="ARBA" id="ARBA00022803"/>
    </source>
</evidence>
<dbReference type="Gene3D" id="1.25.40.10">
    <property type="entry name" value="Tetratricopeptide repeat domain"/>
    <property type="match status" value="2"/>
</dbReference>
<evidence type="ECO:0000313" key="6">
    <source>
        <dbReference type="Proteomes" id="UP001172102"/>
    </source>
</evidence>
<dbReference type="SUPFAM" id="SSF48452">
    <property type="entry name" value="TPR-like"/>
    <property type="match status" value="1"/>
</dbReference>
<dbReference type="PANTHER" id="PTHR45641">
    <property type="entry name" value="TETRATRICOPEPTIDE REPEAT PROTEIN (AFU_ORTHOLOGUE AFUA_6G03870)"/>
    <property type="match status" value="1"/>
</dbReference>
<dbReference type="PROSITE" id="PS50005">
    <property type="entry name" value="TPR"/>
    <property type="match status" value="1"/>
</dbReference>
<keyword evidence="2 3" id="KW-0802">TPR repeat</keyword>
<dbReference type="Proteomes" id="UP001172102">
    <property type="component" value="Unassembled WGS sequence"/>
</dbReference>
<evidence type="ECO:0000256" key="1">
    <source>
        <dbReference type="ARBA" id="ARBA00022737"/>
    </source>
</evidence>
<proteinExistence type="predicted"/>
<sequence>MADANNIDAQRAIKLVGLDINGGRSPAKDITLGCGGQVPISYTIVLAKPHFAVPHTRDNRFQGREVEFSELHRTLTEPGSASQRNLKVAAIQFRSAYAVVFWLKAESPVILQQEYHCQVVKYWQTANGSGAIAAETDLKKLVQAANNWLSTTADSLSTKQLRLEGFDDDQASSLLQSQIGLNEPSSDTSLKIVHELDGLPLALCQMCSYIRQTRCTLSEFYSLLCERMNSRRLYSDTMSASSLQYADTLASCCELSFNRLSKSYRHLLNVLAFFQTDGVDERVVTEGCAKISRLGHLADPLEWNNAVRILTKYDLVSRSANPGDLAGRQLIRMHRVVKLHALHTLDDASNPWAEALEDAVGLLTQLFPRRPDDGGTMFKHWTACAKWLPHVLSIKEEFDRGIGNPMSFAQKALEVCDLVLDPDDPDPIRADTATIIGALQLHVFSTCKECLAMFQKALDLRSKWLDVVPKPGKNDFLQLANAYNNTGAAHLVLEEHDNALPLFQKALDIKSGSATNNICRVEMGQKRISQALENCRRAVELVEKANGRDDFRSNQFRFTLADLLIACGDMKAGPRVHEDTLTIREKVMGSQNNDTGVSYYGLACVKAVDNAIEAFQNYEDSDDRLARCFFRKSLILQSPRQETEAEEALEAAQELMAKVLGVASDLFNVSLTMHGEQLG</sequence>
<dbReference type="InterPro" id="IPR011990">
    <property type="entry name" value="TPR-like_helical_dom_sf"/>
</dbReference>
<organism evidence="5 6">
    <name type="scientific">Lasiosphaeris hirsuta</name>
    <dbReference type="NCBI Taxonomy" id="260670"/>
    <lineage>
        <taxon>Eukaryota</taxon>
        <taxon>Fungi</taxon>
        <taxon>Dikarya</taxon>
        <taxon>Ascomycota</taxon>
        <taxon>Pezizomycotina</taxon>
        <taxon>Sordariomycetes</taxon>
        <taxon>Sordariomycetidae</taxon>
        <taxon>Sordariales</taxon>
        <taxon>Lasiosphaeriaceae</taxon>
        <taxon>Lasiosphaeris</taxon>
    </lineage>
</organism>
<feature type="domain" description="DUF7779" evidence="4">
    <location>
        <begin position="256"/>
        <end position="348"/>
    </location>
</feature>
<evidence type="ECO:0000256" key="3">
    <source>
        <dbReference type="PROSITE-ProRule" id="PRU00339"/>
    </source>
</evidence>
<dbReference type="Pfam" id="PF25000">
    <property type="entry name" value="DUF7779"/>
    <property type="match status" value="1"/>
</dbReference>
<keyword evidence="6" id="KW-1185">Reference proteome</keyword>
<dbReference type="AlphaFoldDB" id="A0AA40B077"/>
<dbReference type="PANTHER" id="PTHR45641:SF19">
    <property type="entry name" value="NEPHROCYSTIN-3"/>
    <property type="match status" value="1"/>
</dbReference>
<dbReference type="SMART" id="SM00028">
    <property type="entry name" value="TPR"/>
    <property type="match status" value="1"/>
</dbReference>
<name>A0AA40B077_9PEZI</name>
<evidence type="ECO:0000259" key="4">
    <source>
        <dbReference type="Pfam" id="PF25000"/>
    </source>
</evidence>
<reference evidence="5" key="1">
    <citation type="submission" date="2023-06" db="EMBL/GenBank/DDBJ databases">
        <title>Genome-scale phylogeny and comparative genomics of the fungal order Sordariales.</title>
        <authorList>
            <consortium name="Lawrence Berkeley National Laboratory"/>
            <person name="Hensen N."/>
            <person name="Bonometti L."/>
            <person name="Westerberg I."/>
            <person name="Brannstrom I.O."/>
            <person name="Guillou S."/>
            <person name="Cros-Aarteil S."/>
            <person name="Calhoun S."/>
            <person name="Haridas S."/>
            <person name="Kuo A."/>
            <person name="Mondo S."/>
            <person name="Pangilinan J."/>
            <person name="Riley R."/>
            <person name="Labutti K."/>
            <person name="Andreopoulos B."/>
            <person name="Lipzen A."/>
            <person name="Chen C."/>
            <person name="Yanf M."/>
            <person name="Daum C."/>
            <person name="Ng V."/>
            <person name="Clum A."/>
            <person name="Steindorff A."/>
            <person name="Ohm R."/>
            <person name="Martin F."/>
            <person name="Silar P."/>
            <person name="Natvig D."/>
            <person name="Lalanne C."/>
            <person name="Gautier V."/>
            <person name="Ament-Velasquez S.L."/>
            <person name="Kruys A."/>
            <person name="Hutchinson M.I."/>
            <person name="Powell A.J."/>
            <person name="Barry K."/>
            <person name="Miller A.N."/>
            <person name="Grigoriev I.V."/>
            <person name="Debuchy R."/>
            <person name="Gladieux P."/>
            <person name="Thoren M.H."/>
            <person name="Johannesson H."/>
        </authorList>
    </citation>
    <scope>NUCLEOTIDE SEQUENCE</scope>
    <source>
        <strain evidence="5">SMH4607-1</strain>
    </source>
</reference>
<evidence type="ECO:0000313" key="5">
    <source>
        <dbReference type="EMBL" id="KAK0725161.1"/>
    </source>
</evidence>
<gene>
    <name evidence="5" type="ORF">B0H67DRAFT_658473</name>
</gene>
<dbReference type="EMBL" id="JAUKUA010000002">
    <property type="protein sequence ID" value="KAK0725161.1"/>
    <property type="molecule type" value="Genomic_DNA"/>
</dbReference>
<protein>
    <recommendedName>
        <fullName evidence="4">DUF7779 domain-containing protein</fullName>
    </recommendedName>
</protein>
<comment type="caution">
    <text evidence="5">The sequence shown here is derived from an EMBL/GenBank/DDBJ whole genome shotgun (WGS) entry which is preliminary data.</text>
</comment>
<accession>A0AA40B077</accession>
<dbReference type="InterPro" id="IPR019734">
    <property type="entry name" value="TPR_rpt"/>
</dbReference>